<protein>
    <recommendedName>
        <fullName evidence="3">DUF2442 domain-containing protein</fullName>
    </recommendedName>
</protein>
<gene>
    <name evidence="1" type="ordered locus">Gura_4194</name>
</gene>
<dbReference type="InterPro" id="IPR018841">
    <property type="entry name" value="DUF2442"/>
</dbReference>
<dbReference type="STRING" id="351605.Gura_4194"/>
<keyword evidence="2" id="KW-1185">Reference proteome</keyword>
<dbReference type="Proteomes" id="UP000006695">
    <property type="component" value="Chromosome"/>
</dbReference>
<accession>A5G969</accession>
<evidence type="ECO:0000313" key="2">
    <source>
        <dbReference type="Proteomes" id="UP000006695"/>
    </source>
</evidence>
<dbReference type="AlphaFoldDB" id="A5G969"/>
<reference evidence="1 2" key="1">
    <citation type="submission" date="2007-05" db="EMBL/GenBank/DDBJ databases">
        <title>Complete sequence of Geobacter uraniireducens Rf4.</title>
        <authorList>
            <consortium name="US DOE Joint Genome Institute"/>
            <person name="Copeland A."/>
            <person name="Lucas S."/>
            <person name="Lapidus A."/>
            <person name="Barry K."/>
            <person name="Detter J.C."/>
            <person name="Glavina del Rio T."/>
            <person name="Hammon N."/>
            <person name="Israni S."/>
            <person name="Dalin E."/>
            <person name="Tice H."/>
            <person name="Pitluck S."/>
            <person name="Chertkov O."/>
            <person name="Brettin T."/>
            <person name="Bruce D."/>
            <person name="Han C."/>
            <person name="Schmutz J."/>
            <person name="Larimer F."/>
            <person name="Land M."/>
            <person name="Hauser L."/>
            <person name="Kyrpides N."/>
            <person name="Mikhailova N."/>
            <person name="Shelobolina E."/>
            <person name="Aklujkar M."/>
            <person name="Lovley D."/>
            <person name="Richardson P."/>
        </authorList>
    </citation>
    <scope>NUCLEOTIDE SEQUENCE [LARGE SCALE GENOMIC DNA]</scope>
    <source>
        <strain evidence="1 2">Rf4</strain>
    </source>
</reference>
<dbReference type="Pfam" id="PF10387">
    <property type="entry name" value="DUF2442"/>
    <property type="match status" value="1"/>
</dbReference>
<dbReference type="Gene3D" id="3.30.2020.10">
    <property type="entry name" value="NE0471-like N-terminal domain"/>
    <property type="match status" value="1"/>
</dbReference>
<organism evidence="1 2">
    <name type="scientific">Geotalea uraniireducens (strain Rf4)</name>
    <name type="common">Geobacter uraniireducens</name>
    <dbReference type="NCBI Taxonomy" id="351605"/>
    <lineage>
        <taxon>Bacteria</taxon>
        <taxon>Pseudomonadati</taxon>
        <taxon>Thermodesulfobacteriota</taxon>
        <taxon>Desulfuromonadia</taxon>
        <taxon>Geobacterales</taxon>
        <taxon>Geobacteraceae</taxon>
        <taxon>Geotalea</taxon>
    </lineage>
</organism>
<sequence length="95" mass="10617">MIPPVNPRSPWRVAEVTAYPGFRLKVRFLDGLQGWVEMNELIHSQSAGVFSALADPNVFDRVFVEYGAVTWPGEIDLAPDAMYDAIKTTGIWHLA</sequence>
<dbReference type="KEGG" id="gur:Gura_4194"/>
<proteinExistence type="predicted"/>
<name>A5G969_GEOUR</name>
<dbReference type="EMBL" id="CP000698">
    <property type="protein sequence ID" value="ABQ28337.1"/>
    <property type="molecule type" value="Genomic_DNA"/>
</dbReference>
<evidence type="ECO:0000313" key="1">
    <source>
        <dbReference type="EMBL" id="ABQ28337.1"/>
    </source>
</evidence>
<dbReference type="SUPFAM" id="SSF143880">
    <property type="entry name" value="NE0471 N-terminal domain-like"/>
    <property type="match status" value="1"/>
</dbReference>
<dbReference type="InterPro" id="IPR036782">
    <property type="entry name" value="NE0471-like_N"/>
</dbReference>
<evidence type="ECO:0008006" key="3">
    <source>
        <dbReference type="Google" id="ProtNLM"/>
    </source>
</evidence>
<dbReference type="HOGENOM" id="CLU_153045_1_0_7"/>